<accession>A0ABV0QIK2</accession>
<reference evidence="1 2" key="1">
    <citation type="submission" date="2021-06" db="EMBL/GenBank/DDBJ databases">
        <authorList>
            <person name="Palmer J.M."/>
        </authorList>
    </citation>
    <scope>NUCLEOTIDE SEQUENCE [LARGE SCALE GENOMIC DNA]</scope>
    <source>
        <strain evidence="1 2">XC_2019</strain>
        <tissue evidence="1">Muscle</tissue>
    </source>
</reference>
<evidence type="ECO:0000313" key="1">
    <source>
        <dbReference type="EMBL" id="MEQ2195664.1"/>
    </source>
</evidence>
<evidence type="ECO:0000313" key="2">
    <source>
        <dbReference type="Proteomes" id="UP001434883"/>
    </source>
</evidence>
<sequence length="99" mass="10943">MSLVSSLKALKVISNQSLHYTKLSTCGGHSKQLQICPGLAVQASSHLKVQDTEDVSKNKWKWKERALCVAHGTVGCLLYIFTITRPGDRSYNIVHACNE</sequence>
<keyword evidence="2" id="KW-1185">Reference proteome</keyword>
<protein>
    <submittedName>
        <fullName evidence="1">Uncharacterized protein</fullName>
    </submittedName>
</protein>
<organism evidence="1 2">
    <name type="scientific">Xenoophorus captivus</name>
    <dbReference type="NCBI Taxonomy" id="1517983"/>
    <lineage>
        <taxon>Eukaryota</taxon>
        <taxon>Metazoa</taxon>
        <taxon>Chordata</taxon>
        <taxon>Craniata</taxon>
        <taxon>Vertebrata</taxon>
        <taxon>Euteleostomi</taxon>
        <taxon>Actinopterygii</taxon>
        <taxon>Neopterygii</taxon>
        <taxon>Teleostei</taxon>
        <taxon>Neoteleostei</taxon>
        <taxon>Acanthomorphata</taxon>
        <taxon>Ovalentaria</taxon>
        <taxon>Atherinomorphae</taxon>
        <taxon>Cyprinodontiformes</taxon>
        <taxon>Goodeidae</taxon>
        <taxon>Xenoophorus</taxon>
    </lineage>
</organism>
<comment type="caution">
    <text evidence="1">The sequence shown here is derived from an EMBL/GenBank/DDBJ whole genome shotgun (WGS) entry which is preliminary data.</text>
</comment>
<name>A0ABV0QIK2_9TELE</name>
<proteinExistence type="predicted"/>
<dbReference type="Proteomes" id="UP001434883">
    <property type="component" value="Unassembled WGS sequence"/>
</dbReference>
<dbReference type="EMBL" id="JAHRIN010011829">
    <property type="protein sequence ID" value="MEQ2195664.1"/>
    <property type="molecule type" value="Genomic_DNA"/>
</dbReference>
<gene>
    <name evidence="1" type="ORF">XENOCAPTIV_016497</name>
</gene>